<evidence type="ECO:0000259" key="6">
    <source>
        <dbReference type="PROSITE" id="PS50043"/>
    </source>
</evidence>
<sequence>MTDVLTVDEARAAIDARLREIDELWAAARAVAPVGARPLSPAERAVARLAAWSHLTMSEIARERGVSVNTVKTQLRKAYGALGVHRRSQLAPALREAERISGGAA</sequence>
<dbReference type="RefSeq" id="WP_229836016.1">
    <property type="nucleotide sequence ID" value="NZ_BMPI01000035.1"/>
</dbReference>
<dbReference type="InterPro" id="IPR016032">
    <property type="entry name" value="Sig_transdc_resp-reg_C-effctor"/>
</dbReference>
<dbReference type="Pfam" id="PF08281">
    <property type="entry name" value="Sigma70_r4_2"/>
    <property type="match status" value="1"/>
</dbReference>
<evidence type="ECO:0000256" key="4">
    <source>
        <dbReference type="ARBA" id="ARBA00023125"/>
    </source>
</evidence>
<dbReference type="AlphaFoldDB" id="A0A917U3A6"/>
<reference evidence="7" key="2">
    <citation type="submission" date="2020-09" db="EMBL/GenBank/DDBJ databases">
        <authorList>
            <person name="Sun Q."/>
            <person name="Ohkuma M."/>
        </authorList>
    </citation>
    <scope>NUCLEOTIDE SEQUENCE</scope>
    <source>
        <strain evidence="7">JCM 19831</strain>
    </source>
</reference>
<dbReference type="SUPFAM" id="SSF46894">
    <property type="entry name" value="C-terminal effector domain of the bipartite response regulators"/>
    <property type="match status" value="1"/>
</dbReference>
<dbReference type="SMART" id="SM00421">
    <property type="entry name" value="HTH_LUXR"/>
    <property type="match status" value="1"/>
</dbReference>
<dbReference type="GO" id="GO:0016987">
    <property type="term" value="F:sigma factor activity"/>
    <property type="evidence" value="ECO:0007669"/>
    <property type="project" value="UniProtKB-KW"/>
</dbReference>
<keyword evidence="2" id="KW-0805">Transcription regulation</keyword>
<protein>
    <recommendedName>
        <fullName evidence="6">HTH luxR-type domain-containing protein</fullName>
    </recommendedName>
</protein>
<dbReference type="InterPro" id="IPR000792">
    <property type="entry name" value="Tscrpt_reg_LuxR_C"/>
</dbReference>
<name>A0A917U3A6_9ACTN</name>
<dbReference type="Proteomes" id="UP000642070">
    <property type="component" value="Unassembled WGS sequence"/>
</dbReference>
<dbReference type="InterPro" id="IPR013249">
    <property type="entry name" value="RNA_pol_sigma70_r4_t2"/>
</dbReference>
<gene>
    <name evidence="7" type="ORF">GCM10007977_064200</name>
</gene>
<evidence type="ECO:0000256" key="1">
    <source>
        <dbReference type="ARBA" id="ARBA00010641"/>
    </source>
</evidence>
<evidence type="ECO:0000256" key="3">
    <source>
        <dbReference type="ARBA" id="ARBA00023082"/>
    </source>
</evidence>
<keyword evidence="8" id="KW-1185">Reference proteome</keyword>
<dbReference type="CDD" id="cd06170">
    <property type="entry name" value="LuxR_C_like"/>
    <property type="match status" value="1"/>
</dbReference>
<dbReference type="Gene3D" id="1.10.10.10">
    <property type="entry name" value="Winged helix-like DNA-binding domain superfamily/Winged helix DNA-binding domain"/>
    <property type="match status" value="1"/>
</dbReference>
<dbReference type="InterPro" id="IPR036388">
    <property type="entry name" value="WH-like_DNA-bd_sf"/>
</dbReference>
<dbReference type="PANTHER" id="PTHR44688:SF16">
    <property type="entry name" value="DNA-BINDING TRANSCRIPTIONAL ACTIVATOR DEVR_DOSR"/>
    <property type="match status" value="1"/>
</dbReference>
<dbReference type="EMBL" id="BMPI01000035">
    <property type="protein sequence ID" value="GGM53760.1"/>
    <property type="molecule type" value="Genomic_DNA"/>
</dbReference>
<comment type="similarity">
    <text evidence="1">Belongs to the sigma-70 factor family. ECF subfamily.</text>
</comment>
<evidence type="ECO:0000313" key="7">
    <source>
        <dbReference type="EMBL" id="GGM53760.1"/>
    </source>
</evidence>
<dbReference type="GO" id="GO:0003677">
    <property type="term" value="F:DNA binding"/>
    <property type="evidence" value="ECO:0007669"/>
    <property type="project" value="UniProtKB-KW"/>
</dbReference>
<keyword evidence="5" id="KW-0804">Transcription</keyword>
<feature type="domain" description="HTH luxR-type" evidence="6">
    <location>
        <begin position="32"/>
        <end position="101"/>
    </location>
</feature>
<keyword evidence="3" id="KW-0731">Sigma factor</keyword>
<organism evidence="7 8">
    <name type="scientific">Dactylosporangium sucinum</name>
    <dbReference type="NCBI Taxonomy" id="1424081"/>
    <lineage>
        <taxon>Bacteria</taxon>
        <taxon>Bacillati</taxon>
        <taxon>Actinomycetota</taxon>
        <taxon>Actinomycetes</taxon>
        <taxon>Micromonosporales</taxon>
        <taxon>Micromonosporaceae</taxon>
        <taxon>Dactylosporangium</taxon>
    </lineage>
</organism>
<keyword evidence="4" id="KW-0238">DNA-binding</keyword>
<dbReference type="PANTHER" id="PTHR44688">
    <property type="entry name" value="DNA-BINDING TRANSCRIPTIONAL ACTIVATOR DEVR_DOSR"/>
    <property type="match status" value="1"/>
</dbReference>
<comment type="caution">
    <text evidence="7">The sequence shown here is derived from an EMBL/GenBank/DDBJ whole genome shotgun (WGS) entry which is preliminary data.</text>
</comment>
<evidence type="ECO:0000256" key="2">
    <source>
        <dbReference type="ARBA" id="ARBA00023015"/>
    </source>
</evidence>
<evidence type="ECO:0000256" key="5">
    <source>
        <dbReference type="ARBA" id="ARBA00023163"/>
    </source>
</evidence>
<evidence type="ECO:0000313" key="8">
    <source>
        <dbReference type="Proteomes" id="UP000642070"/>
    </source>
</evidence>
<accession>A0A917U3A6</accession>
<reference evidence="7" key="1">
    <citation type="journal article" date="2014" name="Int. J. Syst. Evol. Microbiol.">
        <title>Complete genome sequence of Corynebacterium casei LMG S-19264T (=DSM 44701T), isolated from a smear-ripened cheese.</title>
        <authorList>
            <consortium name="US DOE Joint Genome Institute (JGI-PGF)"/>
            <person name="Walter F."/>
            <person name="Albersmeier A."/>
            <person name="Kalinowski J."/>
            <person name="Ruckert C."/>
        </authorList>
    </citation>
    <scope>NUCLEOTIDE SEQUENCE</scope>
    <source>
        <strain evidence="7">JCM 19831</strain>
    </source>
</reference>
<proteinExistence type="inferred from homology"/>
<dbReference type="PROSITE" id="PS50043">
    <property type="entry name" value="HTH_LUXR_2"/>
    <property type="match status" value="1"/>
</dbReference>
<dbReference type="GO" id="GO:0006352">
    <property type="term" value="P:DNA-templated transcription initiation"/>
    <property type="evidence" value="ECO:0007669"/>
    <property type="project" value="InterPro"/>
</dbReference>